<sequence length="324" mass="34930">MSEVSRGGRKGKGLLGGWNTLAEKLRGLGVEPYGGAKPPITPEAQQREKGWSQGPFLRLQSQNPKGQVIQCGWKWGQERRREGRRRVQENFLCLEKWNLQVGCFWKESHANEAWVRVVGLPLHLWSREVFKKFGDGCEGFISEDEDTTCMTELQWARILVKLDGRSLLSSAQVAVGSGCFSILLWWEFPPWFVQVVLSLGIHVNGTTVAREEDEGNSRATCSGRSKESLVQVEAQCGVQDVSPPGDLLKDGAAFAAACSARLQAVGTMKASEEGCLGGNVLTEGSNVSNRSFVGLLGSGLIGLGSGAGGVGSGSGFIVVLLGDY</sequence>
<reference evidence="2 3" key="1">
    <citation type="journal article" date="2018" name="PLoS Genet.">
        <title>Population sequencing reveals clonal diversity and ancestral inbreeding in the grapevine cultivar Chardonnay.</title>
        <authorList>
            <person name="Roach M.J."/>
            <person name="Johnson D.L."/>
            <person name="Bohlmann J."/>
            <person name="van Vuuren H.J."/>
            <person name="Jones S.J."/>
            <person name="Pretorius I.S."/>
            <person name="Schmidt S.A."/>
            <person name="Borneman A.R."/>
        </authorList>
    </citation>
    <scope>NUCLEOTIDE SEQUENCE [LARGE SCALE GENOMIC DNA]</scope>
    <source>
        <strain evidence="3">cv. Chardonnay</strain>
        <tissue evidence="2">Leaf</tissue>
    </source>
</reference>
<dbReference type="EMBL" id="QGNW01000030">
    <property type="protein sequence ID" value="RVX11572.1"/>
    <property type="molecule type" value="Genomic_DNA"/>
</dbReference>
<comment type="caution">
    <text evidence="2">The sequence shown here is derived from an EMBL/GenBank/DDBJ whole genome shotgun (WGS) entry which is preliminary data.</text>
</comment>
<accession>A0A438JRI7</accession>
<protein>
    <submittedName>
        <fullName evidence="2">Uncharacterized protein</fullName>
    </submittedName>
</protein>
<evidence type="ECO:0000313" key="3">
    <source>
        <dbReference type="Proteomes" id="UP000288805"/>
    </source>
</evidence>
<proteinExistence type="predicted"/>
<dbReference type="PANTHER" id="PTHR34427:SF5">
    <property type="entry name" value="DUF4283 DOMAIN-CONTAINING PROTEIN"/>
    <property type="match status" value="1"/>
</dbReference>
<dbReference type="Proteomes" id="UP000288805">
    <property type="component" value="Unassembled WGS sequence"/>
</dbReference>
<dbReference type="AlphaFoldDB" id="A0A438JRI7"/>
<dbReference type="PANTHER" id="PTHR34427">
    <property type="entry name" value="DUF4283 DOMAIN PROTEIN"/>
    <property type="match status" value="1"/>
</dbReference>
<evidence type="ECO:0000313" key="2">
    <source>
        <dbReference type="EMBL" id="RVX11572.1"/>
    </source>
</evidence>
<keyword evidence="1" id="KW-0472">Membrane</keyword>
<feature type="transmembrane region" description="Helical" evidence="1">
    <location>
        <begin position="292"/>
        <end position="321"/>
    </location>
</feature>
<keyword evidence="1" id="KW-0812">Transmembrane</keyword>
<name>A0A438JRI7_VITVI</name>
<evidence type="ECO:0000256" key="1">
    <source>
        <dbReference type="SAM" id="Phobius"/>
    </source>
</evidence>
<gene>
    <name evidence="2" type="ORF">CK203_015891</name>
</gene>
<keyword evidence="1" id="KW-1133">Transmembrane helix</keyword>
<organism evidence="2 3">
    <name type="scientific">Vitis vinifera</name>
    <name type="common">Grape</name>
    <dbReference type="NCBI Taxonomy" id="29760"/>
    <lineage>
        <taxon>Eukaryota</taxon>
        <taxon>Viridiplantae</taxon>
        <taxon>Streptophyta</taxon>
        <taxon>Embryophyta</taxon>
        <taxon>Tracheophyta</taxon>
        <taxon>Spermatophyta</taxon>
        <taxon>Magnoliopsida</taxon>
        <taxon>eudicotyledons</taxon>
        <taxon>Gunneridae</taxon>
        <taxon>Pentapetalae</taxon>
        <taxon>rosids</taxon>
        <taxon>Vitales</taxon>
        <taxon>Vitaceae</taxon>
        <taxon>Viteae</taxon>
        <taxon>Vitis</taxon>
    </lineage>
</organism>